<reference evidence="2" key="1">
    <citation type="journal article" date="2020" name="mSystems">
        <title>Genome- and Community-Level Interaction Insights into Carbon Utilization and Element Cycling Functions of Hydrothermarchaeota in Hydrothermal Sediment.</title>
        <authorList>
            <person name="Zhou Z."/>
            <person name="Liu Y."/>
            <person name="Xu W."/>
            <person name="Pan J."/>
            <person name="Luo Z.H."/>
            <person name="Li M."/>
        </authorList>
    </citation>
    <scope>NUCLEOTIDE SEQUENCE [LARGE SCALE GENOMIC DNA]</scope>
    <source>
        <strain evidence="2">HyVt-94</strain>
    </source>
</reference>
<gene>
    <name evidence="2" type="ORF">ENL41_02425</name>
</gene>
<keyword evidence="2" id="KW-0378">Hydrolase</keyword>
<dbReference type="InterPro" id="IPR050491">
    <property type="entry name" value="AmpC-like"/>
</dbReference>
<dbReference type="InterPro" id="IPR012338">
    <property type="entry name" value="Beta-lactam/transpept-like"/>
</dbReference>
<dbReference type="Proteomes" id="UP000886014">
    <property type="component" value="Unassembled WGS sequence"/>
</dbReference>
<dbReference type="EMBL" id="DRTV01000170">
    <property type="protein sequence ID" value="HHF58261.1"/>
    <property type="molecule type" value="Genomic_DNA"/>
</dbReference>
<proteinExistence type="predicted"/>
<dbReference type="InterPro" id="IPR001466">
    <property type="entry name" value="Beta-lactam-related"/>
</dbReference>
<dbReference type="PANTHER" id="PTHR46825:SF9">
    <property type="entry name" value="BETA-LACTAMASE-RELATED DOMAIN-CONTAINING PROTEIN"/>
    <property type="match status" value="1"/>
</dbReference>
<evidence type="ECO:0000259" key="1">
    <source>
        <dbReference type="Pfam" id="PF00144"/>
    </source>
</evidence>
<dbReference type="Gene3D" id="3.40.710.10">
    <property type="entry name" value="DD-peptidase/beta-lactamase superfamily"/>
    <property type="match status" value="1"/>
</dbReference>
<dbReference type="PANTHER" id="PTHR46825">
    <property type="entry name" value="D-ALANYL-D-ALANINE-CARBOXYPEPTIDASE/ENDOPEPTIDASE AMPH"/>
    <property type="match status" value="1"/>
</dbReference>
<dbReference type="GO" id="GO:0016787">
    <property type="term" value="F:hydrolase activity"/>
    <property type="evidence" value="ECO:0007669"/>
    <property type="project" value="UniProtKB-KW"/>
</dbReference>
<evidence type="ECO:0000313" key="2">
    <source>
        <dbReference type="EMBL" id="HHF58261.1"/>
    </source>
</evidence>
<sequence>TIYSLASLSKPLTATGIMVLAEKGKIDLNESVEKYISPLTLKSYIYDSKKVTVKHLLNHTSGLPTHFNYFYADEEASPPSFKETLDRYGFIINEPGTSFRYSNLGYGILGFIISKISQMPFSSFMEKEVFIPLGMKRTTFNIESSNGKDIATKYDSKGNALDLQCDTPGAGSAYSTSADLMRFAFHVLGNRIEGSKSVLSENSIKRMISEHSESSKYPYSKNTYYCLGFFFRQHKGFREIWHEGGWDGASTLLKIIPEENIAVVTLINTFNSQYVTQITDKIIAAMIGSNKFEEQASGAVSKPSEKTIPDELLGTWKGEIKTHEGSIPILMNFAPDGKISVATGDQIESAKTNWSQLYLIESTASSIFGAFDGKIPTTDTKRYPHSVLLSIKKEGEKLIGEATAVRPYSEIQNSRMYAALSHYVELVKINN</sequence>
<feature type="non-terminal residue" evidence="2">
    <location>
        <position position="1"/>
    </location>
</feature>
<comment type="caution">
    <text evidence="2">The sequence shown here is derived from an EMBL/GenBank/DDBJ whole genome shotgun (WGS) entry which is preliminary data.</text>
</comment>
<name>A0A7C5I4U6_UNCW3</name>
<accession>A0A7C5I4U6</accession>
<dbReference type="SUPFAM" id="SSF56601">
    <property type="entry name" value="beta-lactamase/transpeptidase-like"/>
    <property type="match status" value="1"/>
</dbReference>
<dbReference type="Pfam" id="PF00144">
    <property type="entry name" value="Beta-lactamase"/>
    <property type="match status" value="1"/>
</dbReference>
<feature type="domain" description="Beta-lactamase-related" evidence="1">
    <location>
        <begin position="1"/>
        <end position="275"/>
    </location>
</feature>
<protein>
    <submittedName>
        <fullName evidence="2">Class A beta-lactamase-related serine hydrolase</fullName>
    </submittedName>
</protein>
<organism evidence="2">
    <name type="scientific">candidate division WOR-3 bacterium</name>
    <dbReference type="NCBI Taxonomy" id="2052148"/>
    <lineage>
        <taxon>Bacteria</taxon>
        <taxon>Bacteria division WOR-3</taxon>
    </lineage>
</organism>
<dbReference type="AlphaFoldDB" id="A0A7C5I4U6"/>